<comment type="similarity">
    <text evidence="1">Belongs to the FPP/GGPP synthase family.</text>
</comment>
<dbReference type="Gene3D" id="1.10.600.10">
    <property type="entry name" value="Farnesyl Diphosphate Synthase"/>
    <property type="match status" value="1"/>
</dbReference>
<sequence>MKTYLDLHREFSAGIEAELEAVLARTGGSAPAVRDAVARLLRHQPMKYPLSVLPLLVHGVETGSPAPALPLSAVHVLWWTSACYLDDLADGRRATLPAGLGLHEALLAAIVAGQLLPLRVLDSPRIPAAVRPALTAELLNCGMTAAEGQMDDIRKNSGEASRKAVLGAYRGKSGAPFAMITAMASALSGAANERTHLWREFGHVFGLLWQIFNDYEDLASGRHEDLLNGTVTYALACALEEASPEGRQRILDLHAEAPASTQARSALGAILLGPSVLAHCDKDVGRFRDEAYRILDELGGDEAYVSVLRRLVERTSRLRL</sequence>
<comment type="caution">
    <text evidence="2">The sequence shown here is derived from an EMBL/GenBank/DDBJ whole genome shotgun (WGS) entry which is preliminary data.</text>
</comment>
<evidence type="ECO:0008006" key="4">
    <source>
        <dbReference type="Google" id="ProtNLM"/>
    </source>
</evidence>
<dbReference type="InterPro" id="IPR000092">
    <property type="entry name" value="Polyprenyl_synt"/>
</dbReference>
<evidence type="ECO:0000256" key="1">
    <source>
        <dbReference type="RuleBase" id="RU004466"/>
    </source>
</evidence>
<accession>A0ABP6LN03</accession>
<gene>
    <name evidence="2" type="ORF">GCM10010448_39690</name>
</gene>
<dbReference type="RefSeq" id="WP_234517682.1">
    <property type="nucleotide sequence ID" value="NZ_BAAAUF010000034.1"/>
</dbReference>
<keyword evidence="3" id="KW-1185">Reference proteome</keyword>
<reference evidence="3" key="1">
    <citation type="journal article" date="2019" name="Int. J. Syst. Evol. Microbiol.">
        <title>The Global Catalogue of Microorganisms (GCM) 10K type strain sequencing project: providing services to taxonomists for standard genome sequencing and annotation.</title>
        <authorList>
            <consortium name="The Broad Institute Genomics Platform"/>
            <consortium name="The Broad Institute Genome Sequencing Center for Infectious Disease"/>
            <person name="Wu L."/>
            <person name="Ma J."/>
        </authorList>
    </citation>
    <scope>NUCLEOTIDE SEQUENCE [LARGE SCALE GENOMIC DNA]</scope>
    <source>
        <strain evidence="3">JCM 9091</strain>
    </source>
</reference>
<evidence type="ECO:0000313" key="3">
    <source>
        <dbReference type="Proteomes" id="UP001501532"/>
    </source>
</evidence>
<dbReference type="EMBL" id="BAAAUF010000034">
    <property type="protein sequence ID" value="GAA3052509.1"/>
    <property type="molecule type" value="Genomic_DNA"/>
</dbReference>
<dbReference type="Proteomes" id="UP001501532">
    <property type="component" value="Unassembled WGS sequence"/>
</dbReference>
<protein>
    <recommendedName>
        <fullName evidence="4">Polyprenyl synthetase</fullName>
    </recommendedName>
</protein>
<dbReference type="InterPro" id="IPR008949">
    <property type="entry name" value="Isoprenoid_synthase_dom_sf"/>
</dbReference>
<name>A0ABP6LN03_9ACTN</name>
<dbReference type="Pfam" id="PF00348">
    <property type="entry name" value="polyprenyl_synt"/>
    <property type="match status" value="1"/>
</dbReference>
<evidence type="ECO:0000313" key="2">
    <source>
        <dbReference type="EMBL" id="GAA3052509.1"/>
    </source>
</evidence>
<dbReference type="SUPFAM" id="SSF48576">
    <property type="entry name" value="Terpenoid synthases"/>
    <property type="match status" value="1"/>
</dbReference>
<proteinExistence type="inferred from homology"/>
<keyword evidence="1" id="KW-0808">Transferase</keyword>
<organism evidence="2 3">
    <name type="scientific">Streptomyces glomeratus</name>
    <dbReference type="NCBI Taxonomy" id="284452"/>
    <lineage>
        <taxon>Bacteria</taxon>
        <taxon>Bacillati</taxon>
        <taxon>Actinomycetota</taxon>
        <taxon>Actinomycetes</taxon>
        <taxon>Kitasatosporales</taxon>
        <taxon>Streptomycetaceae</taxon>
        <taxon>Streptomyces</taxon>
    </lineage>
</organism>